<keyword evidence="1" id="KW-0732">Signal</keyword>
<organism evidence="2 3">
    <name type="scientific">Parasponia andersonii</name>
    <name type="common">Sponia andersonii</name>
    <dbReference type="NCBI Taxonomy" id="3476"/>
    <lineage>
        <taxon>Eukaryota</taxon>
        <taxon>Viridiplantae</taxon>
        <taxon>Streptophyta</taxon>
        <taxon>Embryophyta</taxon>
        <taxon>Tracheophyta</taxon>
        <taxon>Spermatophyta</taxon>
        <taxon>Magnoliopsida</taxon>
        <taxon>eudicotyledons</taxon>
        <taxon>Gunneridae</taxon>
        <taxon>Pentapetalae</taxon>
        <taxon>rosids</taxon>
        <taxon>fabids</taxon>
        <taxon>Rosales</taxon>
        <taxon>Cannabaceae</taxon>
        <taxon>Parasponia</taxon>
    </lineage>
</organism>
<evidence type="ECO:0000256" key="1">
    <source>
        <dbReference type="SAM" id="SignalP"/>
    </source>
</evidence>
<dbReference type="OrthoDB" id="10465615at2759"/>
<feature type="signal peptide" evidence="1">
    <location>
        <begin position="1"/>
        <end position="24"/>
    </location>
</feature>
<sequence length="73" mass="8478">MMIKESILLLIFINLLQCLMLSTAVGNKRRCASHDLADGATHRFNHLAGVSHQPWSQPQRPQPYHRYHYVKTH</sequence>
<keyword evidence="3" id="KW-1185">Reference proteome</keyword>
<dbReference type="Proteomes" id="UP000237105">
    <property type="component" value="Unassembled WGS sequence"/>
</dbReference>
<comment type="caution">
    <text evidence="2">The sequence shown here is derived from an EMBL/GenBank/DDBJ whole genome shotgun (WGS) entry which is preliminary data.</text>
</comment>
<feature type="chain" id="PRO_5015130511" description="Transmembrane protein" evidence="1">
    <location>
        <begin position="25"/>
        <end position="73"/>
    </location>
</feature>
<protein>
    <recommendedName>
        <fullName evidence="4">Transmembrane protein</fullName>
    </recommendedName>
</protein>
<dbReference type="AlphaFoldDB" id="A0A2P5BCK1"/>
<gene>
    <name evidence="2" type="ORF">PanWU01x14_251370</name>
</gene>
<evidence type="ECO:0000313" key="2">
    <source>
        <dbReference type="EMBL" id="PON46491.1"/>
    </source>
</evidence>
<evidence type="ECO:0008006" key="4">
    <source>
        <dbReference type="Google" id="ProtNLM"/>
    </source>
</evidence>
<evidence type="ECO:0000313" key="3">
    <source>
        <dbReference type="Proteomes" id="UP000237105"/>
    </source>
</evidence>
<accession>A0A2P5BCK1</accession>
<reference evidence="3" key="1">
    <citation type="submission" date="2016-06" db="EMBL/GenBank/DDBJ databases">
        <title>Parallel loss of symbiosis genes in relatives of nitrogen-fixing non-legume Parasponia.</title>
        <authorList>
            <person name="Van Velzen R."/>
            <person name="Holmer R."/>
            <person name="Bu F."/>
            <person name="Rutten L."/>
            <person name="Van Zeijl A."/>
            <person name="Liu W."/>
            <person name="Santuari L."/>
            <person name="Cao Q."/>
            <person name="Sharma T."/>
            <person name="Shen D."/>
            <person name="Roswanjaya Y."/>
            <person name="Wardhani T."/>
            <person name="Kalhor M.S."/>
            <person name="Jansen J."/>
            <person name="Van den Hoogen J."/>
            <person name="Gungor B."/>
            <person name="Hartog M."/>
            <person name="Hontelez J."/>
            <person name="Verver J."/>
            <person name="Yang W.-C."/>
            <person name="Schijlen E."/>
            <person name="Repin R."/>
            <person name="Schilthuizen M."/>
            <person name="Schranz E."/>
            <person name="Heidstra R."/>
            <person name="Miyata K."/>
            <person name="Fedorova E."/>
            <person name="Kohlen W."/>
            <person name="Bisseling T."/>
            <person name="Smit S."/>
            <person name="Geurts R."/>
        </authorList>
    </citation>
    <scope>NUCLEOTIDE SEQUENCE [LARGE SCALE GENOMIC DNA]</scope>
    <source>
        <strain evidence="3">cv. WU1-14</strain>
    </source>
</reference>
<proteinExistence type="predicted"/>
<name>A0A2P5BCK1_PARAD</name>
<dbReference type="EMBL" id="JXTB01000310">
    <property type="protein sequence ID" value="PON46491.1"/>
    <property type="molecule type" value="Genomic_DNA"/>
</dbReference>